<evidence type="ECO:0000256" key="3">
    <source>
        <dbReference type="ARBA" id="ARBA00023163"/>
    </source>
</evidence>
<name>A0A165HK79_9BASI</name>
<dbReference type="InterPro" id="IPR038635">
    <property type="entry name" value="CCR4-NOT_su2/3/5_C_sf"/>
</dbReference>
<comment type="similarity">
    <text evidence="1">Belongs to the CNOT2/3/5 family.</text>
</comment>
<protein>
    <recommendedName>
        <fullName evidence="5">NOT2/NOT3/NOT5 C-terminal domain-containing protein</fullName>
    </recommendedName>
</protein>
<dbReference type="InterPro" id="IPR040168">
    <property type="entry name" value="Not2/3/5"/>
</dbReference>
<feature type="compositionally biased region" description="Pro residues" evidence="4">
    <location>
        <begin position="389"/>
        <end position="399"/>
    </location>
</feature>
<evidence type="ECO:0000313" key="6">
    <source>
        <dbReference type="EMBL" id="KZT59403.1"/>
    </source>
</evidence>
<proteinExistence type="inferred from homology"/>
<dbReference type="GO" id="GO:0030015">
    <property type="term" value="C:CCR4-NOT core complex"/>
    <property type="evidence" value="ECO:0007669"/>
    <property type="project" value="InterPro"/>
</dbReference>
<evidence type="ECO:0000256" key="1">
    <source>
        <dbReference type="ARBA" id="ARBA00007682"/>
    </source>
</evidence>
<keyword evidence="2" id="KW-0805">Transcription regulation</keyword>
<feature type="region of interest" description="Disordered" evidence="4">
    <location>
        <begin position="198"/>
        <end position="418"/>
    </location>
</feature>
<feature type="compositionally biased region" description="Low complexity" evidence="4">
    <location>
        <begin position="72"/>
        <end position="82"/>
    </location>
</feature>
<evidence type="ECO:0000256" key="2">
    <source>
        <dbReference type="ARBA" id="ARBA00023015"/>
    </source>
</evidence>
<dbReference type="Pfam" id="PF04153">
    <property type="entry name" value="NOT2_3_5_C"/>
    <property type="match status" value="1"/>
</dbReference>
<dbReference type="GO" id="GO:0006355">
    <property type="term" value="P:regulation of DNA-templated transcription"/>
    <property type="evidence" value="ECO:0007669"/>
    <property type="project" value="InterPro"/>
</dbReference>
<gene>
    <name evidence="6" type="ORF">CALCODRAFT_493754</name>
</gene>
<dbReference type="Gene3D" id="2.30.30.1020">
    <property type="entry name" value="CCR4-NOT complex subunit 2/3/5, C-terminal domain"/>
    <property type="match status" value="1"/>
</dbReference>
<dbReference type="InParanoid" id="A0A165HK79"/>
<feature type="compositionally biased region" description="Gly residues" evidence="4">
    <location>
        <begin position="261"/>
        <end position="271"/>
    </location>
</feature>
<feature type="compositionally biased region" description="Low complexity" evidence="4">
    <location>
        <begin position="296"/>
        <end position="327"/>
    </location>
</feature>
<sequence length="639" mass="67544">MQRPQAAPQRPPSATALPHRPVQQQMNRQPPQQARPPNIGPVSGAPGLAAFRTPGYPQYGPLSRGVMPFPPGAQAGQPGAQPTIANRQLSGIHPSQPAPGFIPSRGGFPLPAQGVQQAAQQAQAQQQQQQQQAQNTPPPLSQNPSHLSGPPNLSSTPAPTNSSDALDPNDFPALGSTATNASQNQNNAYVQSYASQAGNAGAAPTPGPVGNVGVISQQSNRDFSSDDFPALGGAGPGEQGNGMNGNGAQQALGERQSLLGGLVGGGRGGGMTEAEKRQYAMKLASAQSTPQPPQQPYGQSQQNSQSGQPVAWSQQSGQQQAPNSQSSVPAFPPNLSNGMQPPPGYGQPRGQTPQGPHPSQFAPPQSQQPSLSDARHTHSSASMHGHHAPAPPPNLPPPHMQHSLPQQGVPPALGPQQTVPTGVRNHPAEQLFTSPTDRWGLLALLRMIRSSATQPDTALLSVGGVDLTSSLNLAVGSKEDLYPTFYSPYSAPGTPPQTVEPDFALPSCYNVQAPMPGPQKAAAFSDETLFFMFYSSPRDILQEVAAQELYNRHWRFHKDLGMWVTKEPEYNDPAQNGPGSETDQTNKRLGGAGEKAVYTYWDVEKWDKERKEDVVMFDALEERQPGMALPMTAAGAGRD</sequence>
<feature type="region of interest" description="Disordered" evidence="4">
    <location>
        <begin position="567"/>
        <end position="589"/>
    </location>
</feature>
<keyword evidence="3" id="KW-0804">Transcription</keyword>
<dbReference type="STRING" id="1353952.A0A165HK79"/>
<feature type="compositionally biased region" description="Low complexity" evidence="4">
    <location>
        <begin position="20"/>
        <end position="37"/>
    </location>
</feature>
<feature type="region of interest" description="Disordered" evidence="4">
    <location>
        <begin position="1"/>
        <end position="180"/>
    </location>
</feature>
<feature type="compositionally biased region" description="Gly residues" evidence="4">
    <location>
        <begin position="232"/>
        <end position="245"/>
    </location>
</feature>
<feature type="compositionally biased region" description="Low complexity" evidence="4">
    <location>
        <begin position="198"/>
        <end position="214"/>
    </location>
</feature>
<accession>A0A165HK79</accession>
<dbReference type="AlphaFoldDB" id="A0A165HK79"/>
<feature type="compositionally biased region" description="Low complexity" evidence="4">
    <location>
        <begin position="346"/>
        <end position="372"/>
    </location>
</feature>
<reference evidence="6 7" key="1">
    <citation type="journal article" date="2016" name="Mol. Biol. Evol.">
        <title>Comparative Genomics of Early-Diverging Mushroom-Forming Fungi Provides Insights into the Origins of Lignocellulose Decay Capabilities.</title>
        <authorList>
            <person name="Nagy L.G."/>
            <person name="Riley R."/>
            <person name="Tritt A."/>
            <person name="Adam C."/>
            <person name="Daum C."/>
            <person name="Floudas D."/>
            <person name="Sun H."/>
            <person name="Yadav J.S."/>
            <person name="Pangilinan J."/>
            <person name="Larsson K.H."/>
            <person name="Matsuura K."/>
            <person name="Barry K."/>
            <person name="Labutti K."/>
            <person name="Kuo R."/>
            <person name="Ohm R.A."/>
            <person name="Bhattacharya S.S."/>
            <person name="Shirouzu T."/>
            <person name="Yoshinaga Y."/>
            <person name="Martin F.M."/>
            <person name="Grigoriev I.V."/>
            <person name="Hibbett D.S."/>
        </authorList>
    </citation>
    <scope>NUCLEOTIDE SEQUENCE [LARGE SCALE GENOMIC DNA]</scope>
    <source>
        <strain evidence="6 7">HHB12733</strain>
    </source>
</reference>
<feature type="compositionally biased region" description="Polar residues" evidence="4">
    <location>
        <begin position="573"/>
        <end position="583"/>
    </location>
</feature>
<dbReference type="Proteomes" id="UP000076842">
    <property type="component" value="Unassembled WGS sequence"/>
</dbReference>
<dbReference type="OrthoDB" id="25391at2759"/>
<evidence type="ECO:0000259" key="5">
    <source>
        <dbReference type="Pfam" id="PF04153"/>
    </source>
</evidence>
<dbReference type="EMBL" id="KV423941">
    <property type="protein sequence ID" value="KZT59403.1"/>
    <property type="molecule type" value="Genomic_DNA"/>
</dbReference>
<feature type="compositionally biased region" description="Polar residues" evidence="4">
    <location>
        <begin position="142"/>
        <end position="164"/>
    </location>
</feature>
<keyword evidence="7" id="KW-1185">Reference proteome</keyword>
<dbReference type="PANTHER" id="PTHR23326">
    <property type="entry name" value="CCR4 NOT-RELATED"/>
    <property type="match status" value="1"/>
</dbReference>
<dbReference type="GO" id="GO:0000289">
    <property type="term" value="P:nuclear-transcribed mRNA poly(A) tail shortening"/>
    <property type="evidence" value="ECO:0007669"/>
    <property type="project" value="UniProtKB-ARBA"/>
</dbReference>
<feature type="domain" description="NOT2/NOT3/NOT5 C-terminal" evidence="5">
    <location>
        <begin position="483"/>
        <end position="615"/>
    </location>
</feature>
<organism evidence="6 7">
    <name type="scientific">Calocera cornea HHB12733</name>
    <dbReference type="NCBI Taxonomy" id="1353952"/>
    <lineage>
        <taxon>Eukaryota</taxon>
        <taxon>Fungi</taxon>
        <taxon>Dikarya</taxon>
        <taxon>Basidiomycota</taxon>
        <taxon>Agaricomycotina</taxon>
        <taxon>Dacrymycetes</taxon>
        <taxon>Dacrymycetales</taxon>
        <taxon>Dacrymycetaceae</taxon>
        <taxon>Calocera</taxon>
    </lineage>
</organism>
<evidence type="ECO:0000313" key="7">
    <source>
        <dbReference type="Proteomes" id="UP000076842"/>
    </source>
</evidence>
<feature type="compositionally biased region" description="Low complexity" evidence="4">
    <location>
        <begin position="116"/>
        <end position="134"/>
    </location>
</feature>
<dbReference type="InterPro" id="IPR007282">
    <property type="entry name" value="NOT2/3/5_C"/>
</dbReference>
<evidence type="ECO:0000256" key="4">
    <source>
        <dbReference type="SAM" id="MobiDB-lite"/>
    </source>
</evidence>